<dbReference type="Proteomes" id="UP001597375">
    <property type="component" value="Unassembled WGS sequence"/>
</dbReference>
<dbReference type="RefSeq" id="WP_386817961.1">
    <property type="nucleotide sequence ID" value="NZ_JBHUIT010000002.1"/>
</dbReference>
<evidence type="ECO:0000313" key="3">
    <source>
        <dbReference type="Proteomes" id="UP001597375"/>
    </source>
</evidence>
<dbReference type="InterPro" id="IPR012349">
    <property type="entry name" value="Split_barrel_FMN-bd"/>
</dbReference>
<dbReference type="Pfam" id="PF01243">
    <property type="entry name" value="PNPOx_N"/>
    <property type="match status" value="1"/>
</dbReference>
<dbReference type="Gene3D" id="2.30.110.10">
    <property type="entry name" value="Electron Transport, Fmn-binding Protein, Chain A"/>
    <property type="match status" value="1"/>
</dbReference>
<accession>A0ABW5D5M7</accession>
<gene>
    <name evidence="2" type="ORF">ACFSSA_01315</name>
</gene>
<evidence type="ECO:0000259" key="1">
    <source>
        <dbReference type="Pfam" id="PF01243"/>
    </source>
</evidence>
<name>A0ABW5D5M7_9BACT</name>
<keyword evidence="3" id="KW-1185">Reference proteome</keyword>
<sequence length="198" mass="22451">MAKGFLSRLITPAVQDAQEHYYGRPRSLVNEGEDALTEREIDFIASRDSFYLSTVNQTGWPYVQHRGGPTGFLKVISPQELAFADYTGNRQMLSVGNVTANDRACLFLMDYARKARLKLIGHVEVLDARQHHELVPDLATPDMHAAVERIFKIRLVSYDWNCPQYITPRFTEAEVNEVITPLEDRIAELEAQLAKQGS</sequence>
<dbReference type="PANTHER" id="PTHR42815:SF2">
    <property type="entry name" value="FAD-BINDING, PUTATIVE (AFU_ORTHOLOGUE AFUA_6G07600)-RELATED"/>
    <property type="match status" value="1"/>
</dbReference>
<organism evidence="2 3">
    <name type="scientific">Luteolibacter algae</name>
    <dbReference type="NCBI Taxonomy" id="454151"/>
    <lineage>
        <taxon>Bacteria</taxon>
        <taxon>Pseudomonadati</taxon>
        <taxon>Verrucomicrobiota</taxon>
        <taxon>Verrucomicrobiia</taxon>
        <taxon>Verrucomicrobiales</taxon>
        <taxon>Verrucomicrobiaceae</taxon>
        <taxon>Luteolibacter</taxon>
    </lineage>
</organism>
<dbReference type="PANTHER" id="PTHR42815">
    <property type="entry name" value="FAD-BINDING, PUTATIVE (AFU_ORTHOLOGUE AFUA_6G07600)-RELATED"/>
    <property type="match status" value="1"/>
</dbReference>
<proteinExistence type="predicted"/>
<protein>
    <submittedName>
        <fullName evidence="2">Pyridoxamine 5'-phosphate oxidase family protein</fullName>
    </submittedName>
</protein>
<comment type="caution">
    <text evidence="2">The sequence shown here is derived from an EMBL/GenBank/DDBJ whole genome shotgun (WGS) entry which is preliminary data.</text>
</comment>
<feature type="domain" description="Pyridoxamine 5'-phosphate oxidase N-terminal" evidence="1">
    <location>
        <begin position="42"/>
        <end position="133"/>
    </location>
</feature>
<reference evidence="3" key="1">
    <citation type="journal article" date="2019" name="Int. J. Syst. Evol. Microbiol.">
        <title>The Global Catalogue of Microorganisms (GCM) 10K type strain sequencing project: providing services to taxonomists for standard genome sequencing and annotation.</title>
        <authorList>
            <consortium name="The Broad Institute Genomics Platform"/>
            <consortium name="The Broad Institute Genome Sequencing Center for Infectious Disease"/>
            <person name="Wu L."/>
            <person name="Ma J."/>
        </authorList>
    </citation>
    <scope>NUCLEOTIDE SEQUENCE [LARGE SCALE GENOMIC DNA]</scope>
    <source>
        <strain evidence="3">CGMCC 4.7106</strain>
    </source>
</reference>
<dbReference type="SUPFAM" id="SSF50475">
    <property type="entry name" value="FMN-binding split barrel"/>
    <property type="match status" value="1"/>
</dbReference>
<dbReference type="EMBL" id="JBHUIT010000002">
    <property type="protein sequence ID" value="MFD2255301.1"/>
    <property type="molecule type" value="Genomic_DNA"/>
</dbReference>
<evidence type="ECO:0000313" key="2">
    <source>
        <dbReference type="EMBL" id="MFD2255301.1"/>
    </source>
</evidence>
<dbReference type="InterPro" id="IPR011576">
    <property type="entry name" value="Pyridox_Oxase_N"/>
</dbReference>